<feature type="transmembrane region" description="Helical" evidence="7">
    <location>
        <begin position="346"/>
        <end position="363"/>
    </location>
</feature>
<evidence type="ECO:0000256" key="4">
    <source>
        <dbReference type="ARBA" id="ARBA00022989"/>
    </source>
</evidence>
<keyword evidence="11" id="KW-1185">Reference proteome</keyword>
<proteinExistence type="predicted"/>
<keyword evidence="2" id="KW-1003">Cell membrane</keyword>
<dbReference type="EMBL" id="DRIE01000038">
    <property type="protein sequence ID" value="HEC56720.1"/>
    <property type="molecule type" value="Genomic_DNA"/>
</dbReference>
<feature type="transmembrane region" description="Helical" evidence="7">
    <location>
        <begin position="423"/>
        <end position="443"/>
    </location>
</feature>
<feature type="transmembrane region" description="Helical" evidence="7">
    <location>
        <begin position="29"/>
        <end position="50"/>
    </location>
</feature>
<organism evidence="10 11">
    <name type="scientific">Candidatus Syntropharchaeum butanivorans</name>
    <dbReference type="NCBI Taxonomy" id="1839936"/>
    <lineage>
        <taxon>Archaea</taxon>
        <taxon>Methanobacteriati</taxon>
        <taxon>Methanobacteriota</taxon>
        <taxon>Stenosarchaea group</taxon>
        <taxon>Methanomicrobia</taxon>
        <taxon>Methanosarcinales</taxon>
        <taxon>ANME-2 cluster</taxon>
        <taxon>Candidatus Syntropharchaeum</taxon>
    </lineage>
</organism>
<feature type="transmembrane region" description="Helical" evidence="7">
    <location>
        <begin position="305"/>
        <end position="325"/>
    </location>
</feature>
<keyword evidence="4 7" id="KW-1133">Transmembrane helix</keyword>
<dbReference type="PRINTS" id="PR01437">
    <property type="entry name" value="NUOXDRDTASE4"/>
</dbReference>
<comment type="caution">
    <text evidence="10">The sequence shown here is derived from an EMBL/GenBank/DDBJ whole genome shotgun (WGS) entry which is preliminary data.</text>
</comment>
<evidence type="ECO:0000313" key="9">
    <source>
        <dbReference type="EMBL" id="HEC56720.1"/>
    </source>
</evidence>
<feature type="transmembrane region" description="Helical" evidence="7">
    <location>
        <begin position="75"/>
        <end position="94"/>
    </location>
</feature>
<sequence length="572" mass="64328">MIEWIHPGLILIFGSLFIPLISNRRVKQAYFVILPVLALIDLILISKGFFGGVPSSHWSIDIVGYDLLLGRVDKLSMVFAYVFVIAALCMNVYALHINRDWEHVSAMLYAGSGLGVVFAGDLFSLYIFWEIMAWSSLFLIWFRGTRSALDAGFRYIMWHLTGGILLLAGILIHVQTTGSIEFVSFLDSWGSSMAYYLILLGFIINAAVPPLHPWLTDAYPEATVTGAVYMTAFTTKSAVYVLIRGFAGLELIMWLGAIMAMYGVIFAMLQNDGRRLLAYHIVSQVGYMVCGAGMGTAMAINGATAHAFCHILYKALLFMGMGAVLEVTGRSRFTELGGLYRYMPRTFWLYMIGAFSISGFPLFNGFVSKTMTVEASALIHQPIVWFLLEGASIGTFFCIALKLPRNVWFSEEKPVVEAKEPPINMLAGMGMLAALCIFLGIYPKPLYDLLPYPVEFVPYTSEHVLGICQLLFFAFIPFWIMRESFRGEEKIVLDTDWLVRIPGRRFIRFCEDTLIRYAEFDEKRFFVFPALLERLSKSIRAIQTGYLQDYLRIIFAIVIISLILASIGGMLI</sequence>
<evidence type="ECO:0000259" key="8">
    <source>
        <dbReference type="Pfam" id="PF00361"/>
    </source>
</evidence>
<reference evidence="10 11" key="1">
    <citation type="submission" date="2016-05" db="EMBL/GenBank/DDBJ databases">
        <title>Microbial consortia oxidize butane by reversing methanogenesis.</title>
        <authorList>
            <person name="Laso-Perez R."/>
            <person name="Richter M."/>
            <person name="Wegener G."/>
            <person name="Musat F."/>
        </authorList>
    </citation>
    <scope>NUCLEOTIDE SEQUENCE [LARGE SCALE GENOMIC DNA]</scope>
    <source>
        <strain evidence="10">BOX1</strain>
    </source>
</reference>
<dbReference type="InterPro" id="IPR052175">
    <property type="entry name" value="ComplexI-like_HydComp"/>
</dbReference>
<dbReference type="GO" id="GO:0008137">
    <property type="term" value="F:NADH dehydrogenase (ubiquinone) activity"/>
    <property type="evidence" value="ECO:0007669"/>
    <property type="project" value="InterPro"/>
</dbReference>
<dbReference type="InterPro" id="IPR001750">
    <property type="entry name" value="ND/Mrp_TM"/>
</dbReference>
<feature type="transmembrane region" description="Helical" evidence="7">
    <location>
        <begin position="155"/>
        <end position="174"/>
    </location>
</feature>
<gene>
    <name evidence="9" type="ORF">ENI32_02380</name>
    <name evidence="10" type="ORF">SBU_000213</name>
</gene>
<feature type="transmembrane region" description="Helical" evidence="7">
    <location>
        <begin position="101"/>
        <end position="120"/>
    </location>
</feature>
<dbReference type="GO" id="GO:0016491">
    <property type="term" value="F:oxidoreductase activity"/>
    <property type="evidence" value="ECO:0007669"/>
    <property type="project" value="UniProtKB-KW"/>
</dbReference>
<dbReference type="GO" id="GO:0042773">
    <property type="term" value="P:ATP synthesis coupled electron transport"/>
    <property type="evidence" value="ECO:0007669"/>
    <property type="project" value="InterPro"/>
</dbReference>
<dbReference type="STRING" id="1839936.SBU_000213"/>
<dbReference type="PANTHER" id="PTHR42682">
    <property type="entry name" value="HYDROGENASE-4 COMPONENT F"/>
    <property type="match status" value="1"/>
</dbReference>
<keyword evidence="3 7" id="KW-0812">Transmembrane</keyword>
<comment type="subcellular location">
    <subcellularLocation>
        <location evidence="1">Cell membrane</location>
        <topology evidence="1">Multi-pass membrane protein</topology>
    </subcellularLocation>
</comment>
<feature type="transmembrane region" description="Helical" evidence="7">
    <location>
        <begin position="251"/>
        <end position="269"/>
    </location>
</feature>
<feature type="transmembrane region" description="Helical" evidence="7">
    <location>
        <begin position="194"/>
        <end position="215"/>
    </location>
</feature>
<dbReference type="EMBL" id="LYOR01000001">
    <property type="protein sequence ID" value="OFV66920.1"/>
    <property type="molecule type" value="Genomic_DNA"/>
</dbReference>
<dbReference type="Proteomes" id="UP000885936">
    <property type="component" value="Unassembled WGS sequence"/>
</dbReference>
<evidence type="ECO:0000313" key="11">
    <source>
        <dbReference type="Proteomes" id="UP000185779"/>
    </source>
</evidence>
<feature type="transmembrane region" description="Helical" evidence="7">
    <location>
        <begin position="463"/>
        <end position="481"/>
    </location>
</feature>
<name>A0A1F2P6J5_9EURY</name>
<protein>
    <submittedName>
        <fullName evidence="10">F420H2:quinone oxidoreductase subunit M</fullName>
    </submittedName>
    <submittedName>
        <fullName evidence="9">Na(+)/H(+) antiporter subunit D</fullName>
    </submittedName>
</protein>
<feature type="transmembrane region" description="Helical" evidence="7">
    <location>
        <begin position="126"/>
        <end position="143"/>
    </location>
</feature>
<evidence type="ECO:0000256" key="5">
    <source>
        <dbReference type="ARBA" id="ARBA00023002"/>
    </source>
</evidence>
<reference evidence="9" key="2">
    <citation type="journal article" date="2020" name="mSystems">
        <title>Genome- and Community-Level Interaction Insights into Carbon Utilization and Element Cycling Functions of Hydrothermarchaeota in Hydrothermal Sediment.</title>
        <authorList>
            <person name="Zhou Z."/>
            <person name="Liu Y."/>
            <person name="Xu W."/>
            <person name="Pan J."/>
            <person name="Luo Z.H."/>
            <person name="Li M."/>
        </authorList>
    </citation>
    <scope>NUCLEOTIDE SEQUENCE [LARGE SCALE GENOMIC DNA]</scope>
    <source>
        <strain evidence="9">HyVt-386</strain>
    </source>
</reference>
<evidence type="ECO:0000256" key="2">
    <source>
        <dbReference type="ARBA" id="ARBA00022475"/>
    </source>
</evidence>
<evidence type="ECO:0000256" key="7">
    <source>
        <dbReference type="SAM" id="Phobius"/>
    </source>
</evidence>
<evidence type="ECO:0000313" key="10">
    <source>
        <dbReference type="EMBL" id="OFV66920.1"/>
    </source>
</evidence>
<feature type="transmembrane region" description="Helical" evidence="7">
    <location>
        <begin position="383"/>
        <end position="403"/>
    </location>
</feature>
<keyword evidence="6 7" id="KW-0472">Membrane</keyword>
<dbReference type="GO" id="GO:0005886">
    <property type="term" value="C:plasma membrane"/>
    <property type="evidence" value="ECO:0007669"/>
    <property type="project" value="UniProtKB-SubCell"/>
</dbReference>
<dbReference type="PATRIC" id="fig|1839936.3.peg.214"/>
<dbReference type="NCBIfam" id="NF009310">
    <property type="entry name" value="PRK12668.1"/>
    <property type="match status" value="1"/>
</dbReference>
<feature type="transmembrane region" description="Helical" evidence="7">
    <location>
        <begin position="6"/>
        <end position="22"/>
    </location>
</feature>
<feature type="domain" description="NADH:quinone oxidoreductase/Mrp antiporter transmembrane" evidence="8">
    <location>
        <begin position="119"/>
        <end position="387"/>
    </location>
</feature>
<accession>A0A1F2P6J5</accession>
<evidence type="ECO:0000256" key="6">
    <source>
        <dbReference type="ARBA" id="ARBA00023136"/>
    </source>
</evidence>
<dbReference type="InterPro" id="IPR003918">
    <property type="entry name" value="NADH_UbQ_OxRdtase"/>
</dbReference>
<keyword evidence="5" id="KW-0560">Oxidoreductase</keyword>
<evidence type="ECO:0000256" key="3">
    <source>
        <dbReference type="ARBA" id="ARBA00022692"/>
    </source>
</evidence>
<dbReference type="AlphaFoldDB" id="A0A1F2P6J5"/>
<dbReference type="PANTHER" id="PTHR42682:SF4">
    <property type="entry name" value="NADH-UBIQUINONE_PLASTOQUINONE"/>
    <property type="match status" value="1"/>
</dbReference>
<dbReference type="Proteomes" id="UP000185779">
    <property type="component" value="Unassembled WGS sequence"/>
</dbReference>
<feature type="transmembrane region" description="Helical" evidence="7">
    <location>
        <begin position="276"/>
        <end position="299"/>
    </location>
</feature>
<feature type="transmembrane region" description="Helical" evidence="7">
    <location>
        <begin position="550"/>
        <end position="571"/>
    </location>
</feature>
<feature type="transmembrane region" description="Helical" evidence="7">
    <location>
        <begin position="227"/>
        <end position="245"/>
    </location>
</feature>
<dbReference type="Pfam" id="PF00361">
    <property type="entry name" value="Proton_antipo_M"/>
    <property type="match status" value="1"/>
</dbReference>
<evidence type="ECO:0000256" key="1">
    <source>
        <dbReference type="ARBA" id="ARBA00004651"/>
    </source>
</evidence>